<evidence type="ECO:0008006" key="4">
    <source>
        <dbReference type="Google" id="ProtNLM"/>
    </source>
</evidence>
<evidence type="ECO:0000313" key="3">
    <source>
        <dbReference type="Proteomes" id="UP001320766"/>
    </source>
</evidence>
<dbReference type="RefSeq" id="WP_253769828.1">
    <property type="nucleotide sequence ID" value="NZ_BAAAVE010000022.1"/>
</dbReference>
<keyword evidence="3" id="KW-1185">Reference proteome</keyword>
<feature type="chain" id="PRO_5046978988" description="LppX_LprAFG lipoprotein" evidence="1">
    <location>
        <begin position="27"/>
        <end position="264"/>
    </location>
</feature>
<proteinExistence type="predicted"/>
<dbReference type="Proteomes" id="UP001320766">
    <property type="component" value="Unassembled WGS sequence"/>
</dbReference>
<sequence length="264" mass="28872">MRRWSAASVFALLAAGLVGPFSGAAAAGTARVPSDPVVALQNALIEGHGARYSAVSTHVITSGYQKGHKTADRARGRAEFDQGKVLAIDVTMRIGDETAVSPIQRWIEVEGRGYWRDEARKSKGKWELVEDESYRPQVRAGRINALAPATLKAVLATTSAKHSTADGGVRYQGTITLGALARLDPLIRIPFGGRPDKSERKIKVSWRLWVGKDHLIRRLWTSRTEPESRGSSIKVRSVSDLRVNSWSDTVKVNTPPPDQVTVKE</sequence>
<comment type="caution">
    <text evidence="2">The sequence shown here is derived from an EMBL/GenBank/DDBJ whole genome shotgun (WGS) entry which is preliminary data.</text>
</comment>
<evidence type="ECO:0000313" key="2">
    <source>
        <dbReference type="EMBL" id="MCP2347100.1"/>
    </source>
</evidence>
<dbReference type="EMBL" id="JAMZEC010000001">
    <property type="protein sequence ID" value="MCP2347100.1"/>
    <property type="molecule type" value="Genomic_DNA"/>
</dbReference>
<reference evidence="2 3" key="1">
    <citation type="submission" date="2022-06" db="EMBL/GenBank/DDBJ databases">
        <title>Sequencing the genomes of 1000 actinobacteria strains.</title>
        <authorList>
            <person name="Klenk H.-P."/>
        </authorList>
    </citation>
    <scope>NUCLEOTIDE SEQUENCE [LARGE SCALE GENOMIC DNA]</scope>
    <source>
        <strain evidence="2 3">DSM 44170</strain>
    </source>
</reference>
<feature type="signal peptide" evidence="1">
    <location>
        <begin position="1"/>
        <end position="26"/>
    </location>
</feature>
<evidence type="ECO:0000256" key="1">
    <source>
        <dbReference type="SAM" id="SignalP"/>
    </source>
</evidence>
<organism evidence="2 3">
    <name type="scientific">Nonomuraea roseoviolacea subsp. carminata</name>
    <dbReference type="NCBI Taxonomy" id="160689"/>
    <lineage>
        <taxon>Bacteria</taxon>
        <taxon>Bacillati</taxon>
        <taxon>Actinomycetota</taxon>
        <taxon>Actinomycetes</taxon>
        <taxon>Streptosporangiales</taxon>
        <taxon>Streptosporangiaceae</taxon>
        <taxon>Nonomuraea</taxon>
    </lineage>
</organism>
<gene>
    <name evidence="2" type="ORF">HD595_003222</name>
</gene>
<protein>
    <recommendedName>
        <fullName evidence="4">LppX_LprAFG lipoprotein</fullName>
    </recommendedName>
</protein>
<accession>A0ABT1JZC7</accession>
<keyword evidence="1" id="KW-0732">Signal</keyword>
<name>A0ABT1JZC7_9ACTN</name>